<dbReference type="EMBL" id="JAGMUU010000036">
    <property type="protein sequence ID" value="KAH7116521.1"/>
    <property type="molecule type" value="Genomic_DNA"/>
</dbReference>
<accession>A0A9P9ID78</accession>
<organism evidence="1 2">
    <name type="scientific">Dactylonectria estremocensis</name>
    <dbReference type="NCBI Taxonomy" id="1079267"/>
    <lineage>
        <taxon>Eukaryota</taxon>
        <taxon>Fungi</taxon>
        <taxon>Dikarya</taxon>
        <taxon>Ascomycota</taxon>
        <taxon>Pezizomycotina</taxon>
        <taxon>Sordariomycetes</taxon>
        <taxon>Hypocreomycetidae</taxon>
        <taxon>Hypocreales</taxon>
        <taxon>Nectriaceae</taxon>
        <taxon>Dactylonectria</taxon>
    </lineage>
</organism>
<evidence type="ECO:0000313" key="2">
    <source>
        <dbReference type="Proteomes" id="UP000717696"/>
    </source>
</evidence>
<name>A0A9P9ID78_9HYPO</name>
<gene>
    <name evidence="1" type="ORF">B0J13DRAFT_571645</name>
</gene>
<dbReference type="Proteomes" id="UP000717696">
    <property type="component" value="Unassembled WGS sequence"/>
</dbReference>
<keyword evidence="2" id="KW-1185">Reference proteome</keyword>
<dbReference type="OrthoDB" id="4587575at2759"/>
<comment type="caution">
    <text evidence="1">The sequence shown here is derived from an EMBL/GenBank/DDBJ whole genome shotgun (WGS) entry which is preliminary data.</text>
</comment>
<evidence type="ECO:0000313" key="1">
    <source>
        <dbReference type="EMBL" id="KAH7116521.1"/>
    </source>
</evidence>
<proteinExistence type="predicted"/>
<reference evidence="1" key="1">
    <citation type="journal article" date="2021" name="Nat. Commun.">
        <title>Genetic determinants of endophytism in the Arabidopsis root mycobiome.</title>
        <authorList>
            <person name="Mesny F."/>
            <person name="Miyauchi S."/>
            <person name="Thiergart T."/>
            <person name="Pickel B."/>
            <person name="Atanasova L."/>
            <person name="Karlsson M."/>
            <person name="Huettel B."/>
            <person name="Barry K.W."/>
            <person name="Haridas S."/>
            <person name="Chen C."/>
            <person name="Bauer D."/>
            <person name="Andreopoulos W."/>
            <person name="Pangilinan J."/>
            <person name="LaButti K."/>
            <person name="Riley R."/>
            <person name="Lipzen A."/>
            <person name="Clum A."/>
            <person name="Drula E."/>
            <person name="Henrissat B."/>
            <person name="Kohler A."/>
            <person name="Grigoriev I.V."/>
            <person name="Martin F.M."/>
            <person name="Hacquard S."/>
        </authorList>
    </citation>
    <scope>NUCLEOTIDE SEQUENCE</scope>
    <source>
        <strain evidence="1">MPI-CAGE-AT-0021</strain>
    </source>
</reference>
<sequence length="566" mass="63802">MSASRQCYSPLLLSPSKRLVRSYVPHIVTLPVETMSSTSASPASDTDWDPVDGLHPSLTLLFSNRCFWTDFWWTTEAGLDNPRYQFMDEHHNFKIHLPLSSEGDRLELSLSSDLGYFELIIAGRDYDEWNVAHDDQAHWHPHVLRWEEVEIICRAAAHLETNADSPLKKHPGVGMLLLMRWAPICLGDDVDRIAAMLEVAFGEGAGGVFSLRDVHRYIAMRDFRDAGFRWTYDETKKRWALGQDEGGTSTAEVYSCRTGDEYDSFPHDEFRKMLAQAAEMVKNDAPMEPPPRDPEARRYCRKPQAVYSLELRISETLRTITDEAAVANTIDLALRACELGSASRGGMMSCGGSKTADLVDVRLNVDEIDRAVDVVRDILRWGRAPESCAMRGRGSVESIALKLDDDGRWCKDREKRAEMFFMLADMDSEPEEEWMRRSWEERLGAPVLDDIANWSGVQRAAGDVVLDEWAEVKTEDGGRMRVYITNSGEGVETKNVLLAVSRLTTGVAEGICTLLETALDGKRLALMPPAIVTKEPPKGTKRRTFTKVDAIELFGILERGSYAWWI</sequence>
<protein>
    <submittedName>
        <fullName evidence="1">Uncharacterized protein</fullName>
    </submittedName>
</protein>
<dbReference type="AlphaFoldDB" id="A0A9P9ID78"/>